<dbReference type="EMBL" id="NCVQ01000003">
    <property type="protein sequence ID" value="PWZ40104.1"/>
    <property type="molecule type" value="Genomic_DNA"/>
</dbReference>
<evidence type="ECO:0000313" key="6">
    <source>
        <dbReference type="EMBL" id="PWZ40104.1"/>
    </source>
</evidence>
<comment type="subcellular location">
    <subcellularLocation>
        <location evidence="1">Nucleus</location>
    </subcellularLocation>
</comment>
<dbReference type="PANTHER" id="PTHR15410">
    <property type="entry name" value="HIRA-INTERACTING PROTEIN 3"/>
    <property type="match status" value="1"/>
</dbReference>
<dbReference type="GO" id="GO:0005634">
    <property type="term" value="C:nucleus"/>
    <property type="evidence" value="ECO:0007669"/>
    <property type="project" value="UniProtKB-SubCell"/>
</dbReference>
<evidence type="ECO:0000256" key="2">
    <source>
        <dbReference type="ARBA" id="ARBA00023186"/>
    </source>
</evidence>
<dbReference type="Pfam" id="PF09649">
    <property type="entry name" value="CHZ"/>
    <property type="match status" value="1"/>
</dbReference>
<feature type="region of interest" description="Disordered" evidence="4">
    <location>
        <begin position="399"/>
        <end position="536"/>
    </location>
</feature>
<dbReference type="ExpressionAtlas" id="A0A3L6G105">
    <property type="expression patterns" value="baseline and differential"/>
</dbReference>
<feature type="compositionally biased region" description="Basic and acidic residues" evidence="4">
    <location>
        <begin position="331"/>
        <end position="342"/>
    </location>
</feature>
<dbReference type="Proteomes" id="UP000251960">
    <property type="component" value="Chromosome 2"/>
</dbReference>
<dbReference type="PANTHER" id="PTHR15410:SF2">
    <property type="entry name" value="HIRA-INTERACTING PROTEIN 3"/>
    <property type="match status" value="1"/>
</dbReference>
<dbReference type="AlphaFoldDB" id="A0A3L6G105"/>
<keyword evidence="3" id="KW-0539">Nucleus</keyword>
<dbReference type="SMART" id="SM01082">
    <property type="entry name" value="CHZ"/>
    <property type="match status" value="1"/>
</dbReference>
<feature type="domain" description="Histone chaperone" evidence="5">
    <location>
        <begin position="418"/>
        <end position="453"/>
    </location>
</feature>
<sequence length="554" mass="61320">MGADDEAAAAMEAQEREAEIEKAMRARVADFKKQAECAVIENLSCFPVERLIDIFIPSLNKFSLTLEGVRRALEKDLDLKIYSLDAHKKFIKQCVDKVFAESADENANDDALEDSDAKDDHLSKEGTDVAKPMPVSNKMSSNADVVTSSKTGKDPEEEKNQTSSSDISEDMIKEAIEKRASYFRKNSDTLTLQGVRRTLEEDLKLQKKALDAYKNFITTGLDKQILQEPANGTKKKSKKGSSKDTDKTSKGSKRVREESDSSELNDRKSDMDNSDVDSRPRKKMAEKAKVTKKQKIVTNERKLSTPKAKKVAKQDLGSGTEEQGGNSAEEDNSHSSAEEDNKRKRQQTPAYGKQAEHLKSIIKSCGMTIPPTVYRRVKQAAENKREACLIKELQDILEKEGLSKNPSEKEIKAVKKRKERAKELEGIDMSNIITSSRRRSTSSFIPLPPPPQIEVDSDDDDEDDDDDAEGNDAEDDDDDAEGDDDDDDAEGDDDDAEGDDAEGGDAEDDDEVDEENVKGRDEGDNDTAEAANGSADGMIQLSVPLFAFSSFQFL</sequence>
<organism evidence="6">
    <name type="scientific">Zea mays</name>
    <name type="common">Maize</name>
    <dbReference type="NCBI Taxonomy" id="4577"/>
    <lineage>
        <taxon>Eukaryota</taxon>
        <taxon>Viridiplantae</taxon>
        <taxon>Streptophyta</taxon>
        <taxon>Embryophyta</taxon>
        <taxon>Tracheophyta</taxon>
        <taxon>Spermatophyta</taxon>
        <taxon>Magnoliopsida</taxon>
        <taxon>Liliopsida</taxon>
        <taxon>Poales</taxon>
        <taxon>Poaceae</taxon>
        <taxon>PACMAD clade</taxon>
        <taxon>Panicoideae</taxon>
        <taxon>Andropogonodae</taxon>
        <taxon>Andropogoneae</taxon>
        <taxon>Tripsacinae</taxon>
        <taxon>Zea</taxon>
    </lineage>
</organism>
<evidence type="ECO:0000256" key="3">
    <source>
        <dbReference type="ARBA" id="ARBA00023242"/>
    </source>
</evidence>
<feature type="compositionally biased region" description="Acidic residues" evidence="4">
    <location>
        <begin position="106"/>
        <end position="117"/>
    </location>
</feature>
<feature type="compositionally biased region" description="Basic and acidic residues" evidence="4">
    <location>
        <begin position="118"/>
        <end position="128"/>
    </location>
</feature>
<feature type="compositionally biased region" description="Acidic residues" evidence="4">
    <location>
        <begin position="455"/>
        <end position="514"/>
    </location>
</feature>
<evidence type="ECO:0000256" key="1">
    <source>
        <dbReference type="ARBA" id="ARBA00004123"/>
    </source>
</evidence>
<dbReference type="InterPro" id="IPR037647">
    <property type="entry name" value="HIRIP3"/>
</dbReference>
<protein>
    <recommendedName>
        <fullName evidence="5">Histone chaperone domain-containing protein</fullName>
    </recommendedName>
</protein>
<feature type="compositionally biased region" description="Basic and acidic residues" evidence="4">
    <location>
        <begin position="241"/>
        <end position="289"/>
    </location>
</feature>
<comment type="caution">
    <text evidence="6">The sequence shown here is derived from an EMBL/GenBank/DDBJ whole genome shotgun (WGS) entry which is preliminary data.</text>
</comment>
<feature type="compositionally biased region" description="Polar residues" evidence="4">
    <location>
        <begin position="137"/>
        <end position="150"/>
    </location>
</feature>
<gene>
    <name evidence="6" type="ORF">Zm00014a_029437</name>
</gene>
<feature type="compositionally biased region" description="Basic and acidic residues" evidence="4">
    <location>
        <begin position="399"/>
        <end position="413"/>
    </location>
</feature>
<feature type="region of interest" description="Disordered" evidence="4">
    <location>
        <begin position="106"/>
        <end position="170"/>
    </location>
</feature>
<feature type="compositionally biased region" description="Basic and acidic residues" evidence="4">
    <location>
        <begin position="151"/>
        <end position="160"/>
    </location>
</feature>
<accession>A0A3L6G105</accession>
<proteinExistence type="predicted"/>
<reference evidence="6" key="1">
    <citation type="journal article" date="2018" name="Nat. Genet.">
        <title>Extensive intraspecific gene order and gene structural variations between Mo17 and other maize genomes.</title>
        <authorList>
            <person name="Sun S."/>
            <person name="Zhou Y."/>
            <person name="Chen J."/>
            <person name="Shi J."/>
            <person name="Zhao H."/>
            <person name="Zhao H."/>
            <person name="Song W."/>
            <person name="Zhang M."/>
            <person name="Cui Y."/>
            <person name="Dong X."/>
            <person name="Liu H."/>
            <person name="Ma X."/>
            <person name="Jiao Y."/>
            <person name="Wang B."/>
            <person name="Wei X."/>
            <person name="Stein J.C."/>
            <person name="Glaubitz J.C."/>
            <person name="Lu F."/>
            <person name="Yu G."/>
            <person name="Liang C."/>
            <person name="Fengler K."/>
            <person name="Li B."/>
            <person name="Rafalski A."/>
            <person name="Schnable P.S."/>
            <person name="Ware D.H."/>
            <person name="Buckler E.S."/>
            <person name="Lai J."/>
        </authorList>
    </citation>
    <scope>NUCLEOTIDE SEQUENCE [LARGE SCALE GENOMIC DNA]</scope>
    <source>
        <tissue evidence="6">Seedling</tissue>
    </source>
</reference>
<dbReference type="InterPro" id="IPR019098">
    <property type="entry name" value="Histone_chaperone_domain_CHZ"/>
</dbReference>
<name>A0A3L6G105_MAIZE</name>
<evidence type="ECO:0000259" key="5">
    <source>
        <dbReference type="SMART" id="SM01082"/>
    </source>
</evidence>
<evidence type="ECO:0000256" key="4">
    <source>
        <dbReference type="SAM" id="MobiDB-lite"/>
    </source>
</evidence>
<feature type="region of interest" description="Disordered" evidence="4">
    <location>
        <begin position="228"/>
        <end position="356"/>
    </location>
</feature>
<keyword evidence="2" id="KW-0143">Chaperone</keyword>